<protein>
    <recommendedName>
        <fullName evidence="3">RNase H type-1 domain-containing protein</fullName>
    </recommendedName>
</protein>
<dbReference type="OrthoDB" id="1845870at2759"/>
<keyword evidence="2" id="KW-1185">Reference proteome</keyword>
<accession>A0A9D4A5X6</accession>
<dbReference type="EMBL" id="JAIQCV010000006">
    <property type="protein sequence ID" value="KAH1092212.1"/>
    <property type="molecule type" value="Genomic_DNA"/>
</dbReference>
<reference evidence="1 2" key="1">
    <citation type="journal article" date="2021" name="Plant Biotechnol. J.">
        <title>Multi-omics assisted identification of the key and species-specific regulatory components of drought-tolerant mechanisms in Gossypium stocksii.</title>
        <authorList>
            <person name="Yu D."/>
            <person name="Ke L."/>
            <person name="Zhang D."/>
            <person name="Wu Y."/>
            <person name="Sun Y."/>
            <person name="Mei J."/>
            <person name="Sun J."/>
            <person name="Sun Y."/>
        </authorList>
    </citation>
    <scope>NUCLEOTIDE SEQUENCE [LARGE SCALE GENOMIC DNA]</scope>
    <source>
        <strain evidence="2">cv. E1</strain>
        <tissue evidence="1">Leaf</tissue>
    </source>
</reference>
<sequence length="157" mass="17862">MLLRRKTPLMPLIEIFGLLDSFIDFKIEWVARSSNRVADCLCKLLFAYLLFSGAAVSFRSVTFSHNLSNITDLSPLPDHILIELFLGDLVPITLKDLGLDLKLETGKFVDDEDEDLPAAGLDEEEFLFNQEEFRSGAILEDMKRKIIKKISVTRLEL</sequence>
<dbReference type="AlphaFoldDB" id="A0A9D4A5X6"/>
<proteinExistence type="predicted"/>
<name>A0A9D4A5X6_9ROSI</name>
<gene>
    <name evidence="1" type="ORF">J1N35_019469</name>
</gene>
<evidence type="ECO:0008006" key="3">
    <source>
        <dbReference type="Google" id="ProtNLM"/>
    </source>
</evidence>
<evidence type="ECO:0000313" key="1">
    <source>
        <dbReference type="EMBL" id="KAH1092212.1"/>
    </source>
</evidence>
<dbReference type="Proteomes" id="UP000828251">
    <property type="component" value="Unassembled WGS sequence"/>
</dbReference>
<organism evidence="1 2">
    <name type="scientific">Gossypium stocksii</name>
    <dbReference type="NCBI Taxonomy" id="47602"/>
    <lineage>
        <taxon>Eukaryota</taxon>
        <taxon>Viridiplantae</taxon>
        <taxon>Streptophyta</taxon>
        <taxon>Embryophyta</taxon>
        <taxon>Tracheophyta</taxon>
        <taxon>Spermatophyta</taxon>
        <taxon>Magnoliopsida</taxon>
        <taxon>eudicotyledons</taxon>
        <taxon>Gunneridae</taxon>
        <taxon>Pentapetalae</taxon>
        <taxon>rosids</taxon>
        <taxon>malvids</taxon>
        <taxon>Malvales</taxon>
        <taxon>Malvaceae</taxon>
        <taxon>Malvoideae</taxon>
        <taxon>Gossypium</taxon>
    </lineage>
</organism>
<evidence type="ECO:0000313" key="2">
    <source>
        <dbReference type="Proteomes" id="UP000828251"/>
    </source>
</evidence>
<comment type="caution">
    <text evidence="1">The sequence shown here is derived from an EMBL/GenBank/DDBJ whole genome shotgun (WGS) entry which is preliminary data.</text>
</comment>